<evidence type="ECO:0000256" key="3">
    <source>
        <dbReference type="PIRSR" id="PIRSR613078-2"/>
    </source>
</evidence>
<evidence type="ECO:0000256" key="2">
    <source>
        <dbReference type="PIRSR" id="PIRSR613078-1"/>
    </source>
</evidence>
<dbReference type="Proteomes" id="UP000518288">
    <property type="component" value="Unassembled WGS sequence"/>
</dbReference>
<reference evidence="4 5" key="1">
    <citation type="submission" date="2020-07" db="EMBL/GenBank/DDBJ databases">
        <title>Genomic Encyclopedia of Archaeal and Bacterial Type Strains, Phase II (KMG-II): from individual species to whole genera.</title>
        <authorList>
            <person name="Goeker M."/>
        </authorList>
    </citation>
    <scope>NUCLEOTIDE SEQUENCE [LARGE SCALE GENOMIC DNA]</scope>
    <source>
        <strain evidence="4 5">DSM 21226</strain>
    </source>
</reference>
<dbReference type="GO" id="GO:0043456">
    <property type="term" value="P:regulation of pentose-phosphate shunt"/>
    <property type="evidence" value="ECO:0007669"/>
    <property type="project" value="TreeGrafter"/>
</dbReference>
<proteinExistence type="predicted"/>
<feature type="active site" description="Proton donor/acceptor" evidence="2">
    <location>
        <position position="82"/>
    </location>
</feature>
<comment type="caution">
    <text evidence="4">The sequence shown here is derived from an EMBL/GenBank/DDBJ whole genome shotgun (WGS) entry which is preliminary data.</text>
</comment>
<dbReference type="InterPro" id="IPR013078">
    <property type="entry name" value="His_Pase_superF_clade-1"/>
</dbReference>
<keyword evidence="4" id="KW-0413">Isomerase</keyword>
<dbReference type="GO" id="GO:0005829">
    <property type="term" value="C:cytosol"/>
    <property type="evidence" value="ECO:0007669"/>
    <property type="project" value="TreeGrafter"/>
</dbReference>
<sequence>MAHLTLIRHGETDSNRVHRFQGQMDVPLNATGLLQAERLAERLAEERFDVGVVSDLSRTRATAAPLAERIGLTLRQDARWREQHFGVFEGQQVPDILDLHPDLWAQWVRQDADFALPGGGESIRAFHTRVWSALDALAAAHVGQRVLVVTHGGVLDMVWRTVRGQPLSSARQCAIPNAGINRLHWHGPGRAEIDVWADDAHLAGLPPQPSTVSLSVRYGAGVSAP</sequence>
<organism evidence="4 5">
    <name type="scientific">Sphaerotilus montanus</name>
    <dbReference type="NCBI Taxonomy" id="522889"/>
    <lineage>
        <taxon>Bacteria</taxon>
        <taxon>Pseudomonadati</taxon>
        <taxon>Pseudomonadota</taxon>
        <taxon>Betaproteobacteria</taxon>
        <taxon>Burkholderiales</taxon>
        <taxon>Sphaerotilaceae</taxon>
        <taxon>Sphaerotilus</taxon>
    </lineage>
</organism>
<dbReference type="Gene3D" id="3.40.50.1240">
    <property type="entry name" value="Phosphoglycerate mutase-like"/>
    <property type="match status" value="1"/>
</dbReference>
<evidence type="ECO:0000313" key="5">
    <source>
        <dbReference type="Proteomes" id="UP000518288"/>
    </source>
</evidence>
<dbReference type="InterPro" id="IPR029033">
    <property type="entry name" value="His_PPase_superfam"/>
</dbReference>
<feature type="active site" description="Tele-phosphohistidine intermediate" evidence="2">
    <location>
        <position position="9"/>
    </location>
</feature>
<dbReference type="AlphaFoldDB" id="A0A7Y9QXC6"/>
<dbReference type="GO" id="GO:0004331">
    <property type="term" value="F:fructose-2,6-bisphosphate 2-phosphatase activity"/>
    <property type="evidence" value="ECO:0007669"/>
    <property type="project" value="TreeGrafter"/>
</dbReference>
<dbReference type="GO" id="GO:0004619">
    <property type="term" value="F:phosphoglycerate mutase activity"/>
    <property type="evidence" value="ECO:0007669"/>
    <property type="project" value="UniProtKB-EC"/>
</dbReference>
<feature type="binding site" evidence="3">
    <location>
        <position position="58"/>
    </location>
    <ligand>
        <name>substrate</name>
    </ligand>
</feature>
<gene>
    <name evidence="4" type="ORF">BDD16_002206</name>
</gene>
<accession>A0A7Y9QXC6</accession>
<dbReference type="InterPro" id="IPR051695">
    <property type="entry name" value="Phosphoglycerate_Mutase"/>
</dbReference>
<protein>
    <submittedName>
        <fullName evidence="4">Putative phosphoglycerate mutase</fullName>
        <ecNumber evidence="4">5.4.2.12</ecNumber>
    </submittedName>
</protein>
<dbReference type="PROSITE" id="PS00175">
    <property type="entry name" value="PG_MUTASE"/>
    <property type="match status" value="1"/>
</dbReference>
<dbReference type="EC" id="5.4.2.12" evidence="4"/>
<name>A0A7Y9QXC6_9BURK</name>
<dbReference type="PANTHER" id="PTHR46517">
    <property type="entry name" value="FRUCTOSE-2,6-BISPHOSPHATASE TIGAR"/>
    <property type="match status" value="1"/>
</dbReference>
<dbReference type="SMART" id="SM00855">
    <property type="entry name" value="PGAM"/>
    <property type="match status" value="1"/>
</dbReference>
<evidence type="ECO:0000313" key="4">
    <source>
        <dbReference type="EMBL" id="NYG33220.1"/>
    </source>
</evidence>
<feature type="binding site" evidence="3">
    <location>
        <begin position="8"/>
        <end position="15"/>
    </location>
    <ligand>
        <name>substrate</name>
    </ligand>
</feature>
<keyword evidence="5" id="KW-1185">Reference proteome</keyword>
<dbReference type="CDD" id="cd07067">
    <property type="entry name" value="HP_PGM_like"/>
    <property type="match status" value="1"/>
</dbReference>
<dbReference type="RefSeq" id="WP_179634013.1">
    <property type="nucleotide sequence ID" value="NZ_JACCFH010000001.1"/>
</dbReference>
<evidence type="ECO:0000256" key="1">
    <source>
        <dbReference type="ARBA" id="ARBA00022801"/>
    </source>
</evidence>
<dbReference type="Pfam" id="PF00300">
    <property type="entry name" value="His_Phos_1"/>
    <property type="match status" value="1"/>
</dbReference>
<dbReference type="SUPFAM" id="SSF53254">
    <property type="entry name" value="Phosphoglycerate mutase-like"/>
    <property type="match status" value="1"/>
</dbReference>
<dbReference type="InterPro" id="IPR001345">
    <property type="entry name" value="PG/BPGM_mutase_AS"/>
</dbReference>
<dbReference type="EMBL" id="JACCFH010000001">
    <property type="protein sequence ID" value="NYG33220.1"/>
    <property type="molecule type" value="Genomic_DNA"/>
</dbReference>
<dbReference type="GO" id="GO:0045820">
    <property type="term" value="P:negative regulation of glycolytic process"/>
    <property type="evidence" value="ECO:0007669"/>
    <property type="project" value="TreeGrafter"/>
</dbReference>
<dbReference type="PANTHER" id="PTHR46517:SF1">
    <property type="entry name" value="FRUCTOSE-2,6-BISPHOSPHATASE TIGAR"/>
    <property type="match status" value="1"/>
</dbReference>
<keyword evidence="1" id="KW-0378">Hydrolase</keyword>